<dbReference type="PANTHER" id="PTHR43000">
    <property type="entry name" value="DTDP-D-GLUCOSE 4,6-DEHYDRATASE-RELATED"/>
    <property type="match status" value="1"/>
</dbReference>
<evidence type="ECO:0000313" key="1">
    <source>
        <dbReference type="EMBL" id="MFC1412026.1"/>
    </source>
</evidence>
<evidence type="ECO:0000313" key="2">
    <source>
        <dbReference type="Proteomes" id="UP001592582"/>
    </source>
</evidence>
<accession>A0ABV6VEG7</accession>
<sequence>MRVLLLGADGFIGRRVADRLFADSELQVTVLGRRDTADIRFDLAAGSPGALARFLDAVMPRVVVNCAGATYGSPRDLVRANTQAVATVCEAIRRSHDPARLVHVGSAAEYGPVPIGTSTAEASEPRPLGPYGVTKLAGTELALSSGLDAVVLRIFDAVGPGVPAGSLFGRLSESLRRALERGEPQVRSADLSAFRDFVDVRDVARAVQAAAVSAATGVINIGGGNGVRMRDAAHLLVRASGFDGRLMEETRSPIPGADGGTERPGEVLWRQADIRTARERLGWRPRVPLEESLADIWMETACRV</sequence>
<dbReference type="EMBL" id="JBHEZX010000010">
    <property type="protein sequence ID" value="MFC1412026.1"/>
    <property type="molecule type" value="Genomic_DNA"/>
</dbReference>
<reference evidence="1 2" key="1">
    <citation type="submission" date="2024-09" db="EMBL/GenBank/DDBJ databases">
        <authorList>
            <person name="Lee S.D."/>
        </authorList>
    </citation>
    <scope>NUCLEOTIDE SEQUENCE [LARGE SCALE GENOMIC DNA]</scope>
    <source>
        <strain evidence="1 2">N1-1</strain>
    </source>
</reference>
<comment type="caution">
    <text evidence="1">The sequence shown here is derived from an EMBL/GenBank/DDBJ whole genome shotgun (WGS) entry which is preliminary data.</text>
</comment>
<dbReference type="Pfam" id="PF01370">
    <property type="entry name" value="Epimerase"/>
    <property type="match status" value="1"/>
</dbReference>
<dbReference type="InterPro" id="IPR001509">
    <property type="entry name" value="Epimerase_deHydtase"/>
</dbReference>
<name>A0ABV6VEG7_9ACTN</name>
<dbReference type="Gene3D" id="3.40.50.720">
    <property type="entry name" value="NAD(P)-binding Rossmann-like Domain"/>
    <property type="match status" value="1"/>
</dbReference>
<proteinExistence type="predicted"/>
<organism evidence="1 2">
    <name type="scientific">Streptacidiphilus alkalitolerans</name>
    <dbReference type="NCBI Taxonomy" id="3342712"/>
    <lineage>
        <taxon>Bacteria</taxon>
        <taxon>Bacillati</taxon>
        <taxon>Actinomycetota</taxon>
        <taxon>Actinomycetes</taxon>
        <taxon>Kitasatosporales</taxon>
        <taxon>Streptomycetaceae</taxon>
        <taxon>Streptacidiphilus</taxon>
    </lineage>
</organism>
<keyword evidence="2" id="KW-1185">Reference proteome</keyword>
<dbReference type="CDD" id="cd08946">
    <property type="entry name" value="SDR_e"/>
    <property type="match status" value="1"/>
</dbReference>
<gene>
    <name evidence="1" type="ORF">ACEZDG_22420</name>
</gene>
<dbReference type="SUPFAM" id="SSF51735">
    <property type="entry name" value="NAD(P)-binding Rossmann-fold domains"/>
    <property type="match status" value="1"/>
</dbReference>
<dbReference type="Proteomes" id="UP001592582">
    <property type="component" value="Unassembled WGS sequence"/>
</dbReference>
<dbReference type="InterPro" id="IPR036291">
    <property type="entry name" value="NAD(P)-bd_dom_sf"/>
</dbReference>
<protein>
    <submittedName>
        <fullName evidence="1">NAD-dependent epimerase/dehydratase family protein</fullName>
    </submittedName>
</protein>